<name>A0A1R2D3G2_9CILI</name>
<dbReference type="AlphaFoldDB" id="A0A1R2D3G2"/>
<sequence>MRKTNETNSSGEWLSVKNFSFPEKCHQRVTIIYTNFTPENFLGKTPEGSCKSNHEPFSKLQSLSNASIYHKPTLSRYPTPSNRNLTTAFSSQTRFHNKSACSTSNIFKKKPNFKDTNALAMFIPESNKRKDVLGLNCVVKKPLHPGKIISFYKNSIKKLRSPEGNSLTYQVNTRALLRNSTNPHFLALKKMKIQTFIPQPVLSATRNEPQS</sequence>
<organism evidence="1 2">
    <name type="scientific">Stentor coeruleus</name>
    <dbReference type="NCBI Taxonomy" id="5963"/>
    <lineage>
        <taxon>Eukaryota</taxon>
        <taxon>Sar</taxon>
        <taxon>Alveolata</taxon>
        <taxon>Ciliophora</taxon>
        <taxon>Postciliodesmatophora</taxon>
        <taxon>Heterotrichea</taxon>
        <taxon>Heterotrichida</taxon>
        <taxon>Stentoridae</taxon>
        <taxon>Stentor</taxon>
    </lineage>
</organism>
<gene>
    <name evidence="1" type="ORF">SteCoe_703</name>
</gene>
<dbReference type="Proteomes" id="UP000187209">
    <property type="component" value="Unassembled WGS sequence"/>
</dbReference>
<accession>A0A1R2D3G2</accession>
<evidence type="ECO:0000313" key="2">
    <source>
        <dbReference type="Proteomes" id="UP000187209"/>
    </source>
</evidence>
<proteinExistence type="predicted"/>
<comment type="caution">
    <text evidence="1">The sequence shown here is derived from an EMBL/GenBank/DDBJ whole genome shotgun (WGS) entry which is preliminary data.</text>
</comment>
<dbReference type="EMBL" id="MPUH01000007">
    <property type="protein sequence ID" value="OMJ95809.1"/>
    <property type="molecule type" value="Genomic_DNA"/>
</dbReference>
<evidence type="ECO:0000313" key="1">
    <source>
        <dbReference type="EMBL" id="OMJ95809.1"/>
    </source>
</evidence>
<keyword evidence="2" id="KW-1185">Reference proteome</keyword>
<reference evidence="1 2" key="1">
    <citation type="submission" date="2016-11" db="EMBL/GenBank/DDBJ databases">
        <title>The macronuclear genome of Stentor coeruleus: a giant cell with tiny introns.</title>
        <authorList>
            <person name="Slabodnick M."/>
            <person name="Ruby J.G."/>
            <person name="Reiff S.B."/>
            <person name="Swart E.C."/>
            <person name="Gosai S."/>
            <person name="Prabakaran S."/>
            <person name="Witkowska E."/>
            <person name="Larue G.E."/>
            <person name="Fisher S."/>
            <person name="Freeman R.M."/>
            <person name="Gunawardena J."/>
            <person name="Chu W."/>
            <person name="Stover N.A."/>
            <person name="Gregory B.D."/>
            <person name="Nowacki M."/>
            <person name="Derisi J."/>
            <person name="Roy S.W."/>
            <person name="Marshall W.F."/>
            <person name="Sood P."/>
        </authorList>
    </citation>
    <scope>NUCLEOTIDE SEQUENCE [LARGE SCALE GENOMIC DNA]</scope>
    <source>
        <strain evidence="1">WM001</strain>
    </source>
</reference>
<protein>
    <submittedName>
        <fullName evidence="1">Uncharacterized protein</fullName>
    </submittedName>
</protein>